<dbReference type="PANTHER" id="PTHR33164">
    <property type="entry name" value="TRANSCRIPTIONAL REGULATOR, MARR FAMILY"/>
    <property type="match status" value="1"/>
</dbReference>
<dbReference type="Gene3D" id="1.10.10.10">
    <property type="entry name" value="Winged helix-like DNA-binding domain superfamily/Winged helix DNA-binding domain"/>
    <property type="match status" value="1"/>
</dbReference>
<name>A0ABW3FZ04_9PSEU</name>
<protein>
    <submittedName>
        <fullName evidence="2">MarR family winged helix-turn-helix transcriptional regulator</fullName>
    </submittedName>
</protein>
<accession>A0ABW3FZ04</accession>
<proteinExistence type="predicted"/>
<dbReference type="Proteomes" id="UP001597018">
    <property type="component" value="Unassembled WGS sequence"/>
</dbReference>
<dbReference type="InterPro" id="IPR000835">
    <property type="entry name" value="HTH_MarR-typ"/>
</dbReference>
<organism evidence="2 3">
    <name type="scientific">Saccharopolyspora rosea</name>
    <dbReference type="NCBI Taxonomy" id="524884"/>
    <lineage>
        <taxon>Bacteria</taxon>
        <taxon>Bacillati</taxon>
        <taxon>Actinomycetota</taxon>
        <taxon>Actinomycetes</taxon>
        <taxon>Pseudonocardiales</taxon>
        <taxon>Pseudonocardiaceae</taxon>
        <taxon>Saccharopolyspora</taxon>
    </lineage>
</organism>
<dbReference type="Pfam" id="PF12802">
    <property type="entry name" value="MarR_2"/>
    <property type="match status" value="1"/>
</dbReference>
<dbReference type="SMART" id="SM00347">
    <property type="entry name" value="HTH_MARR"/>
    <property type="match status" value="1"/>
</dbReference>
<dbReference type="PANTHER" id="PTHR33164:SF99">
    <property type="entry name" value="MARR FAMILY REGULATORY PROTEIN"/>
    <property type="match status" value="1"/>
</dbReference>
<dbReference type="EMBL" id="JBHTIW010000014">
    <property type="protein sequence ID" value="MFD0921627.1"/>
    <property type="molecule type" value="Genomic_DNA"/>
</dbReference>
<dbReference type="InterPro" id="IPR036390">
    <property type="entry name" value="WH_DNA-bd_sf"/>
</dbReference>
<feature type="domain" description="HTH marR-type" evidence="1">
    <location>
        <begin position="11"/>
        <end position="147"/>
    </location>
</feature>
<evidence type="ECO:0000313" key="3">
    <source>
        <dbReference type="Proteomes" id="UP001597018"/>
    </source>
</evidence>
<keyword evidence="3" id="KW-1185">Reference proteome</keyword>
<reference evidence="3" key="1">
    <citation type="journal article" date="2019" name="Int. J. Syst. Evol. Microbiol.">
        <title>The Global Catalogue of Microorganisms (GCM) 10K type strain sequencing project: providing services to taxonomists for standard genome sequencing and annotation.</title>
        <authorList>
            <consortium name="The Broad Institute Genomics Platform"/>
            <consortium name="The Broad Institute Genome Sequencing Center for Infectious Disease"/>
            <person name="Wu L."/>
            <person name="Ma J."/>
        </authorList>
    </citation>
    <scope>NUCLEOTIDE SEQUENCE [LARGE SCALE GENOMIC DNA]</scope>
    <source>
        <strain evidence="3">CCUG 56401</strain>
    </source>
</reference>
<dbReference type="InterPro" id="IPR039422">
    <property type="entry name" value="MarR/SlyA-like"/>
</dbReference>
<evidence type="ECO:0000259" key="1">
    <source>
        <dbReference type="PROSITE" id="PS50995"/>
    </source>
</evidence>
<comment type="caution">
    <text evidence="2">The sequence shown here is derived from an EMBL/GenBank/DDBJ whole genome shotgun (WGS) entry which is preliminary data.</text>
</comment>
<evidence type="ECO:0000313" key="2">
    <source>
        <dbReference type="EMBL" id="MFD0921627.1"/>
    </source>
</evidence>
<dbReference type="InterPro" id="IPR036388">
    <property type="entry name" value="WH-like_DNA-bd_sf"/>
</dbReference>
<gene>
    <name evidence="2" type="ORF">ACFQ16_17925</name>
</gene>
<dbReference type="SUPFAM" id="SSF46785">
    <property type="entry name" value="Winged helix' DNA-binding domain"/>
    <property type="match status" value="1"/>
</dbReference>
<sequence length="161" mass="17775">MDEPRWLTDDQQRAWRKLAALMTVVPAALDAQLQRDADLTHFGYWVLAMLSENPQRALRMSDLAAQANASPSRVSHVVARLEQRGWVRRHRSAADGRGNVAELTDAGYDKVASAAPGHVDKVRSVVFDGLSASQVRRLDEVCEAILSHLDPDGKIRTEPPG</sequence>
<dbReference type="RefSeq" id="WP_263247026.1">
    <property type="nucleotide sequence ID" value="NZ_BAABLT010000006.1"/>
</dbReference>
<dbReference type="PROSITE" id="PS50995">
    <property type="entry name" value="HTH_MARR_2"/>
    <property type="match status" value="1"/>
</dbReference>